<evidence type="ECO:0008006" key="3">
    <source>
        <dbReference type="Google" id="ProtNLM"/>
    </source>
</evidence>
<dbReference type="HOGENOM" id="CLU_055283_0_0_4"/>
<gene>
    <name evidence="2" type="ordered locus">Vapar_0542</name>
</gene>
<dbReference type="EMBL" id="CP001635">
    <property type="protein sequence ID" value="ACS17205.1"/>
    <property type="molecule type" value="Genomic_DNA"/>
</dbReference>
<dbReference type="NCBIfam" id="TIGR02270">
    <property type="entry name" value="TIGR02270 family protein"/>
    <property type="match status" value="1"/>
</dbReference>
<name>C5CKA7_VARPS</name>
<organism evidence="2">
    <name type="scientific">Variovorax paradoxus (strain S110)</name>
    <dbReference type="NCBI Taxonomy" id="543728"/>
    <lineage>
        <taxon>Bacteria</taxon>
        <taxon>Pseudomonadati</taxon>
        <taxon>Pseudomonadota</taxon>
        <taxon>Betaproteobacteria</taxon>
        <taxon>Burkholderiales</taxon>
        <taxon>Comamonadaceae</taxon>
        <taxon>Variovorax</taxon>
    </lineage>
</organism>
<proteinExistence type="predicted"/>
<evidence type="ECO:0000256" key="1">
    <source>
        <dbReference type="SAM" id="MobiDB-lite"/>
    </source>
</evidence>
<dbReference type="InterPro" id="IPR011959">
    <property type="entry name" value="CHP02270"/>
</dbReference>
<feature type="region of interest" description="Disordered" evidence="1">
    <location>
        <begin position="311"/>
        <end position="330"/>
    </location>
</feature>
<sequence length="420" mass="45087">MFAAARPPIPFVVQQHLDNASVLRSTRAVLVRAPHVQLHRLSRLDERLAASLDGLAIAGDFARGLCMAALETPGRGAMFANAIGAIDTRDPALLERLLSLAEAVPEARVGLVSAFGWVPAPELRGITRALLDSPHAFRRDIGLAACAMHHADPQTVLETAMADEEHSAQAFVVAGKLGRIDLLPGCLGGLMHEDAQHRFESARAALLLGDRQGALRMLVAFTGEGGPCQAAAAMLALKVLPAEQAHALLQSIARKEDSVRILIRGIGAAGDPHYVPWLIAQMGDLKLARLAGESFSTITGLDLAAEDLELKPPENPVAGPNDNPDDEDVAMDEDEGLPWPDAEKIDAWWQADGHRFPHGIRCFVGEPVTQGHCLAVLKTGFQRQRIAAAEHLSLMAPGRPLFNAAAPAWRQQWLLSQMEA</sequence>
<dbReference type="eggNOG" id="COG1413">
    <property type="taxonomic scope" value="Bacteria"/>
</dbReference>
<dbReference type="KEGG" id="vap:Vapar_0542"/>
<dbReference type="OrthoDB" id="8089803at2"/>
<dbReference type="AlphaFoldDB" id="C5CKA7"/>
<accession>C5CKA7</accession>
<dbReference type="STRING" id="543728.Vapar_0542"/>
<reference evidence="2" key="1">
    <citation type="submission" date="2009-06" db="EMBL/GenBank/DDBJ databases">
        <title>Complete sequence of chromosome 1 of Variovorax paradoxus S110.</title>
        <authorList>
            <consortium name="US DOE Joint Genome Institute"/>
            <person name="Lucas S."/>
            <person name="Copeland A."/>
            <person name="Lapidus A."/>
            <person name="Glavina del Rio T."/>
            <person name="Tice H."/>
            <person name="Bruce D."/>
            <person name="Goodwin L."/>
            <person name="Pitluck S."/>
            <person name="Chertkov O."/>
            <person name="Brettin T."/>
            <person name="Detter J.C."/>
            <person name="Han C."/>
            <person name="Larimer F."/>
            <person name="Land M."/>
            <person name="Hauser L."/>
            <person name="Kyrpides N."/>
            <person name="Ovchinnikova G."/>
            <person name="Orwin P."/>
            <person name="Leadbetter J.R."/>
            <person name="Spain J.C."/>
            <person name="Han J.I."/>
        </authorList>
    </citation>
    <scope>NUCLEOTIDE SEQUENCE</scope>
    <source>
        <strain evidence="2">S110</strain>
    </source>
</reference>
<evidence type="ECO:0000313" key="2">
    <source>
        <dbReference type="EMBL" id="ACS17205.1"/>
    </source>
</evidence>
<protein>
    <recommendedName>
        <fullName evidence="3">TIGR02270 family protein</fullName>
    </recommendedName>
</protein>